<comment type="caution">
    <text evidence="1">The sequence shown here is derived from an EMBL/GenBank/DDBJ whole genome shotgun (WGS) entry which is preliminary data.</text>
</comment>
<proteinExistence type="predicted"/>
<protein>
    <recommendedName>
        <fullName evidence="3">Phage tail protein</fullName>
    </recommendedName>
</protein>
<dbReference type="AlphaFoldDB" id="A0A6N9T216"/>
<gene>
    <name evidence="1" type="ORF">GTK09_06500</name>
</gene>
<reference evidence="1 2" key="1">
    <citation type="submission" date="2020-01" db="EMBL/GenBank/DDBJ databases">
        <title>Jiella pacifica sp. nov.</title>
        <authorList>
            <person name="Xue Z."/>
            <person name="Zhu S."/>
            <person name="Chen J."/>
            <person name="Yang J."/>
        </authorList>
    </citation>
    <scope>NUCLEOTIDE SEQUENCE [LARGE SCALE GENOMIC DNA]</scope>
    <source>
        <strain evidence="1 2">40Bstr34</strain>
    </source>
</reference>
<dbReference type="RefSeq" id="WP_163462096.1">
    <property type="nucleotide sequence ID" value="NZ_JAAAMG010000004.1"/>
</dbReference>
<keyword evidence="2" id="KW-1185">Reference proteome</keyword>
<dbReference type="EMBL" id="JAAAMG010000004">
    <property type="protein sequence ID" value="NDW04076.1"/>
    <property type="molecule type" value="Genomic_DNA"/>
</dbReference>
<evidence type="ECO:0008006" key="3">
    <source>
        <dbReference type="Google" id="ProtNLM"/>
    </source>
</evidence>
<organism evidence="1 2">
    <name type="scientific">Jiella pacifica</name>
    <dbReference type="NCBI Taxonomy" id="2696469"/>
    <lineage>
        <taxon>Bacteria</taxon>
        <taxon>Pseudomonadati</taxon>
        <taxon>Pseudomonadota</taxon>
        <taxon>Alphaproteobacteria</taxon>
        <taxon>Hyphomicrobiales</taxon>
        <taxon>Aurantimonadaceae</taxon>
        <taxon>Jiella</taxon>
    </lineage>
</organism>
<sequence>MNVWPATLLQHAEREGFRRGFGDGRLSTPTEAGPTRTRRRFSYVPEPLQCAFQMTDTQLATFKAFVADTLRGGTLPFRMPAQREDGEWIVKFGETMPSPVPARTRTKWLVTLDLVRLP</sequence>
<dbReference type="Proteomes" id="UP000469011">
    <property type="component" value="Unassembled WGS sequence"/>
</dbReference>
<evidence type="ECO:0000313" key="1">
    <source>
        <dbReference type="EMBL" id="NDW04076.1"/>
    </source>
</evidence>
<name>A0A6N9T216_9HYPH</name>
<accession>A0A6N9T216</accession>
<evidence type="ECO:0000313" key="2">
    <source>
        <dbReference type="Proteomes" id="UP000469011"/>
    </source>
</evidence>